<proteinExistence type="predicted"/>
<dbReference type="AlphaFoldDB" id="F8DLX3"/>
<dbReference type="HOGENOM" id="CLU_3008708_0_0_9"/>
<gene>
    <name evidence="1" type="ordered locus">HMPREF0538_21593</name>
</gene>
<organism evidence="1 2">
    <name type="scientific">Limosilactobacillus reuteri (strain ATCC 55730 / SD2112)</name>
    <name type="common">Lactobacillus reuteri</name>
    <dbReference type="NCBI Taxonomy" id="491077"/>
    <lineage>
        <taxon>Bacteria</taxon>
        <taxon>Bacillati</taxon>
        <taxon>Bacillota</taxon>
        <taxon>Bacilli</taxon>
        <taxon>Lactobacillales</taxon>
        <taxon>Lactobacillaceae</taxon>
        <taxon>Limosilactobacillus</taxon>
    </lineage>
</organism>
<sequence>MKSSQKIINLYNHTIFWRNFKKGEEKFNLSDIPNIVYKNGFTILSTDGFNIRALFV</sequence>
<dbReference type="KEGG" id="lru:HMPREF0538_21593"/>
<dbReference type="Proteomes" id="UP000001924">
    <property type="component" value="Chromosome"/>
</dbReference>
<accession>F8DLX3</accession>
<evidence type="ECO:0000313" key="2">
    <source>
        <dbReference type="Proteomes" id="UP000001924"/>
    </source>
</evidence>
<evidence type="ECO:0000313" key="1">
    <source>
        <dbReference type="EMBL" id="AEI57802.1"/>
    </source>
</evidence>
<protein>
    <submittedName>
        <fullName evidence="1">Uncharacterized protein</fullName>
    </submittedName>
</protein>
<dbReference type="EMBL" id="CP002844">
    <property type="protein sequence ID" value="AEI57802.1"/>
    <property type="molecule type" value="Genomic_DNA"/>
</dbReference>
<reference evidence="2" key="1">
    <citation type="submission" date="2011-06" db="EMBL/GenBank/DDBJ databases">
        <title>The complete genome of Lactobacillus reuteri ATCC 55730 / SD2112.</title>
        <authorList>
            <person name="Muzny D."/>
            <person name="Qin X."/>
            <person name="Buhay C."/>
            <person name="Dugan-Rocha S."/>
            <person name="Ding Y."/>
            <person name="Chen G."/>
            <person name="Hawes A."/>
            <person name="Holder M."/>
            <person name="Jhangiani S."/>
            <person name="Johnson A."/>
            <person name="Khan Z."/>
            <person name="Li Z."/>
            <person name="Liu W."/>
            <person name="Liu X."/>
            <person name="Perez L."/>
            <person name="Shen H."/>
            <person name="Wang Q."/>
            <person name="Watt J."/>
            <person name="Xi L."/>
            <person name="Xin Y."/>
            <person name="Zhou J."/>
            <person name="Deng J."/>
            <person name="Jiang H."/>
            <person name="Liu Y."/>
            <person name="Qu J."/>
            <person name="Song X.-Z."/>
            <person name="Zhang L."/>
            <person name="Villasana D."/>
            <person name="Johnson A."/>
            <person name="Liu J."/>
            <person name="Liyanage D."/>
            <person name="Lorensuhewa L."/>
            <person name="Robinson T."/>
            <person name="Song A."/>
            <person name="Song B.-B."/>
            <person name="Dinh H."/>
            <person name="Thornton R."/>
            <person name="Coyle M."/>
            <person name="Francisco L."/>
            <person name="Jackson L."/>
            <person name="Javaid M."/>
            <person name="Korchina V."/>
            <person name="Kovar C."/>
            <person name="Mata R."/>
            <person name="Mathew T."/>
            <person name="Ngo R."/>
            <person name="Nguyen L."/>
            <person name="Nguyen N."/>
            <person name="Okwuonu G."/>
            <person name="Ongeri F."/>
            <person name="Pham C."/>
            <person name="Simmons D."/>
            <person name="Wilczek-Boney K."/>
            <person name="Hale W."/>
            <person name="Jakkamsetti A."/>
            <person name="Pham P."/>
            <person name="Ruth R."/>
            <person name="San Lucas F."/>
            <person name="Warren J."/>
            <person name="Zhang J."/>
            <person name="Zhao Z."/>
            <person name="Zhou C."/>
            <person name="Zhu D."/>
            <person name="Lee S."/>
            <person name="Bess C."/>
            <person name="Blankenburg K."/>
            <person name="Forbes L."/>
            <person name="Fu Q."/>
            <person name="Gubbala S."/>
            <person name="Hirani K."/>
            <person name="Jayaseelan J.C."/>
            <person name="Lara F."/>
            <person name="Munidasa M."/>
            <person name="Palculict T."/>
            <person name="Patil S."/>
            <person name="Pu L.-L."/>
            <person name="Saada N."/>
            <person name="Tang L."/>
            <person name="Weissenberger G."/>
            <person name="Zhu Y."/>
            <person name="Hemphill L."/>
            <person name="Shang Y."/>
            <person name="Youmans B."/>
            <person name="Ayvaz T."/>
            <person name="Ross M."/>
            <person name="Santibanez J."/>
            <person name="Aqrawi P."/>
            <person name="Gross S."/>
            <person name="Joshi V."/>
            <person name="Fowler G."/>
            <person name="Nazareth L."/>
            <person name="Reid J."/>
            <person name="Worley K."/>
            <person name="Petrosino J."/>
            <person name="Highlander S."/>
            <person name="Gibbs R."/>
        </authorList>
    </citation>
    <scope>NUCLEOTIDE SEQUENCE [LARGE SCALE GENOMIC DNA]</scope>
    <source>
        <strain evidence="2">ATCC 55730 / SD2112</strain>
    </source>
</reference>
<name>F8DLX3_LIMRS</name>